<name>A0ABY5E662_9BACT</name>
<protein>
    <submittedName>
        <fullName evidence="3">Site-specific integrase</fullName>
    </submittedName>
</protein>
<dbReference type="InterPro" id="IPR013762">
    <property type="entry name" value="Integrase-like_cat_sf"/>
</dbReference>
<evidence type="ECO:0000256" key="1">
    <source>
        <dbReference type="ARBA" id="ARBA00023172"/>
    </source>
</evidence>
<feature type="domain" description="Tyr recombinase" evidence="2">
    <location>
        <begin position="177"/>
        <end position="405"/>
    </location>
</feature>
<dbReference type="EMBL" id="CP100595">
    <property type="protein sequence ID" value="UTJ07107.1"/>
    <property type="molecule type" value="Genomic_DNA"/>
</dbReference>
<sequence length="466" mass="54380">MNIETKTISHPNLKNREITLLLVNNNIDIPSTEFFIYESRYGGRHGSLLGKSSHSSIAFQIAELYRHLNEMGLKWNEATENEIRIIRNAMLCWDTNNNKDYKSYPYEPIKNDSMNHKLNTWFKFYKYMEKINISNNMVLTTRKSKKFKPKGLLNHLDKRSSLIEHEYVDTWTLKVKPSPKFLSYHALSRTEFSKLRQHLRNIDVVYEMIVLFMVETGLRITAALEAVESDFKGLLKLYASGKGINDITKKSYIAKGGDIKQYDLPLRTMQEINDNYLIRIYNERKYLYEERCERLNIEINDSLIWISKRGKEIKKHDVWTVFNEVSEKMGRTVNKITPHWLRHTFATWTIMDVANVKGIPLENTGVTPNPLLISALQQKLGHADVITTMRYIATALKLMGLDLNDGGVKVSLRTFLQDKKSQELVKREAKIEFGDNFDEENFDVVKYALSREIVIDDELVQSKNYN</sequence>
<organism evidence="3 4">
    <name type="scientific">Arcobacter roscoffensis</name>
    <dbReference type="NCBI Taxonomy" id="2961520"/>
    <lineage>
        <taxon>Bacteria</taxon>
        <taxon>Pseudomonadati</taxon>
        <taxon>Campylobacterota</taxon>
        <taxon>Epsilonproteobacteria</taxon>
        <taxon>Campylobacterales</taxon>
        <taxon>Arcobacteraceae</taxon>
        <taxon>Arcobacter</taxon>
    </lineage>
</organism>
<dbReference type="Gene3D" id="1.10.443.10">
    <property type="entry name" value="Intergrase catalytic core"/>
    <property type="match status" value="1"/>
</dbReference>
<evidence type="ECO:0000313" key="4">
    <source>
        <dbReference type="Proteomes" id="UP001060012"/>
    </source>
</evidence>
<proteinExistence type="predicted"/>
<dbReference type="CDD" id="cd00397">
    <property type="entry name" value="DNA_BRE_C"/>
    <property type="match status" value="1"/>
</dbReference>
<dbReference type="InterPro" id="IPR002104">
    <property type="entry name" value="Integrase_catalytic"/>
</dbReference>
<dbReference type="PROSITE" id="PS51898">
    <property type="entry name" value="TYR_RECOMBINASE"/>
    <property type="match status" value="1"/>
</dbReference>
<accession>A0ABY5E662</accession>
<dbReference type="Pfam" id="PF00589">
    <property type="entry name" value="Phage_integrase"/>
    <property type="match status" value="1"/>
</dbReference>
<keyword evidence="1" id="KW-0233">DNA recombination</keyword>
<dbReference type="SUPFAM" id="SSF56349">
    <property type="entry name" value="DNA breaking-rejoining enzymes"/>
    <property type="match status" value="1"/>
</dbReference>
<dbReference type="PANTHER" id="PTHR30349">
    <property type="entry name" value="PHAGE INTEGRASE-RELATED"/>
    <property type="match status" value="1"/>
</dbReference>
<dbReference type="InterPro" id="IPR011010">
    <property type="entry name" value="DNA_brk_join_enz"/>
</dbReference>
<dbReference type="Proteomes" id="UP001060012">
    <property type="component" value="Chromosome"/>
</dbReference>
<reference evidence="3" key="1">
    <citation type="submission" date="2022-07" db="EMBL/GenBank/DDBJ databases">
        <title>Arcobacter roscoffensis sp. nov., a marine bacterium isolated from coastal seawater collected from Roscoff, France.</title>
        <authorList>
            <person name="Pascual J."/>
            <person name="Lepeaux C."/>
            <person name="Methner A."/>
            <person name="Overmann J."/>
        </authorList>
    </citation>
    <scope>NUCLEOTIDE SEQUENCE</scope>
    <source>
        <strain evidence="3">ARW1-2F2</strain>
    </source>
</reference>
<dbReference type="InterPro" id="IPR050090">
    <property type="entry name" value="Tyrosine_recombinase_XerCD"/>
</dbReference>
<dbReference type="RefSeq" id="WP_254577286.1">
    <property type="nucleotide sequence ID" value="NZ_CP100595.1"/>
</dbReference>
<gene>
    <name evidence="3" type="ORF">NJU99_03135</name>
</gene>
<evidence type="ECO:0000259" key="2">
    <source>
        <dbReference type="PROSITE" id="PS51898"/>
    </source>
</evidence>
<keyword evidence="4" id="KW-1185">Reference proteome</keyword>
<evidence type="ECO:0000313" key="3">
    <source>
        <dbReference type="EMBL" id="UTJ07107.1"/>
    </source>
</evidence>
<dbReference type="PANTHER" id="PTHR30349:SF64">
    <property type="entry name" value="PROPHAGE INTEGRASE INTD-RELATED"/>
    <property type="match status" value="1"/>
</dbReference>